<dbReference type="EMBL" id="DSTU01000005">
    <property type="protein sequence ID" value="HFJ53865.1"/>
    <property type="molecule type" value="Genomic_DNA"/>
</dbReference>
<dbReference type="AlphaFoldDB" id="A0A7C3IWR8"/>
<keyword evidence="1" id="KW-0812">Transmembrane</keyword>
<dbReference type="Pfam" id="PF04350">
    <property type="entry name" value="PilO"/>
    <property type="match status" value="1"/>
</dbReference>
<feature type="transmembrane region" description="Helical" evidence="1">
    <location>
        <begin position="6"/>
        <end position="27"/>
    </location>
</feature>
<dbReference type="InterPro" id="IPR007445">
    <property type="entry name" value="PilO"/>
</dbReference>
<evidence type="ECO:0000256" key="1">
    <source>
        <dbReference type="SAM" id="Phobius"/>
    </source>
</evidence>
<dbReference type="InterPro" id="IPR014717">
    <property type="entry name" value="Transl_elong_EF1B/ribsomal_bS6"/>
</dbReference>
<dbReference type="GO" id="GO:0043683">
    <property type="term" value="P:type IV pilus assembly"/>
    <property type="evidence" value="ECO:0007669"/>
    <property type="project" value="InterPro"/>
</dbReference>
<keyword evidence="1" id="KW-0472">Membrane</keyword>
<comment type="caution">
    <text evidence="3">The sequence shown here is derived from an EMBL/GenBank/DDBJ whole genome shotgun (WGS) entry which is preliminary data.</text>
</comment>
<dbReference type="GO" id="GO:0043107">
    <property type="term" value="P:type IV pilus-dependent motility"/>
    <property type="evidence" value="ECO:0007669"/>
    <property type="project" value="InterPro"/>
</dbReference>
<name>A0A7C3IWR8_UNCW3</name>
<sequence length="191" mass="21931">MNLIERRVVLIGLIIYVVLGVGAWFLLYQPRIRARQKTVAEIRDLQKQLDETKARIAQMPKLRQRKEQLEAEISGIWARVVPRSQMLSLFRDLAREAEAKRVHFLEITPPGLDTLLQEEGPSAQVRPVPFMVTVQGRYLDIGRFVEGLGDYPYFVRVPDFDFNAREDIRPEVEAKLLVNIYASSLAGRGDL</sequence>
<keyword evidence="1" id="KW-1133">Transmembrane helix</keyword>
<evidence type="ECO:0000313" key="2">
    <source>
        <dbReference type="EMBL" id="HEA87052.1"/>
    </source>
</evidence>
<protein>
    <recommendedName>
        <fullName evidence="4">Type 4a pilus biogenesis protein PilO</fullName>
    </recommendedName>
</protein>
<gene>
    <name evidence="2" type="ORF">ENP94_03470</name>
    <name evidence="3" type="ORF">ENS16_04160</name>
</gene>
<evidence type="ECO:0008006" key="4">
    <source>
        <dbReference type="Google" id="ProtNLM"/>
    </source>
</evidence>
<dbReference type="Gene3D" id="3.30.70.60">
    <property type="match status" value="1"/>
</dbReference>
<reference evidence="3" key="1">
    <citation type="journal article" date="2020" name="mSystems">
        <title>Genome- and Community-Level Interaction Insights into Carbon Utilization and Element Cycling Functions of Hydrothermarchaeota in Hydrothermal Sediment.</title>
        <authorList>
            <person name="Zhou Z."/>
            <person name="Liu Y."/>
            <person name="Xu W."/>
            <person name="Pan J."/>
            <person name="Luo Z.H."/>
            <person name="Li M."/>
        </authorList>
    </citation>
    <scope>NUCLEOTIDE SEQUENCE [LARGE SCALE GENOMIC DNA]</scope>
    <source>
        <strain evidence="2">SpSt-265</strain>
        <strain evidence="3">SpSt-465</strain>
    </source>
</reference>
<evidence type="ECO:0000313" key="3">
    <source>
        <dbReference type="EMBL" id="HFJ53865.1"/>
    </source>
</evidence>
<accession>A0A7C3IWR8</accession>
<proteinExistence type="predicted"/>
<dbReference type="EMBL" id="DSLG01000004">
    <property type="protein sequence ID" value="HEA87052.1"/>
    <property type="molecule type" value="Genomic_DNA"/>
</dbReference>
<organism evidence="3">
    <name type="scientific">candidate division WOR-3 bacterium</name>
    <dbReference type="NCBI Taxonomy" id="2052148"/>
    <lineage>
        <taxon>Bacteria</taxon>
        <taxon>Bacteria division WOR-3</taxon>
    </lineage>
</organism>